<dbReference type="InterPro" id="IPR022780">
    <property type="entry name" value="Dynein_light_int_chain"/>
</dbReference>
<keyword evidence="10 11" id="KW-0206">Cytoskeleton</keyword>
<keyword evidence="9 11" id="KW-0505">Motor protein</keyword>
<dbReference type="InterPro" id="IPR027417">
    <property type="entry name" value="P-loop_NTPase"/>
</dbReference>
<evidence type="ECO:0000256" key="10">
    <source>
        <dbReference type="ARBA" id="ARBA00023212"/>
    </source>
</evidence>
<feature type="region of interest" description="Disordered" evidence="12">
    <location>
        <begin position="366"/>
        <end position="493"/>
    </location>
</feature>
<dbReference type="GO" id="GO:0007018">
    <property type="term" value="P:microtubule-based movement"/>
    <property type="evidence" value="ECO:0007669"/>
    <property type="project" value="InterPro"/>
</dbReference>
<evidence type="ECO:0000256" key="3">
    <source>
        <dbReference type="ARBA" id="ARBA00022448"/>
    </source>
</evidence>
<accession>A0A0G4G2K2</accession>
<gene>
    <name evidence="13" type="ORF">Cvel_4111</name>
</gene>
<keyword evidence="5 11" id="KW-0493">Microtubule</keyword>
<dbReference type="VEuPathDB" id="CryptoDB:Cvel_4111"/>
<dbReference type="GO" id="GO:0005813">
    <property type="term" value="C:centrosome"/>
    <property type="evidence" value="ECO:0007669"/>
    <property type="project" value="TreeGrafter"/>
</dbReference>
<dbReference type="InterPro" id="IPR008467">
    <property type="entry name" value="Dynein1_light_intermed_chain"/>
</dbReference>
<evidence type="ECO:0000256" key="7">
    <source>
        <dbReference type="ARBA" id="ARBA00022840"/>
    </source>
</evidence>
<organism evidence="13">
    <name type="scientific">Chromera velia CCMP2878</name>
    <dbReference type="NCBI Taxonomy" id="1169474"/>
    <lineage>
        <taxon>Eukaryota</taxon>
        <taxon>Sar</taxon>
        <taxon>Alveolata</taxon>
        <taxon>Colpodellida</taxon>
        <taxon>Chromeraceae</taxon>
        <taxon>Chromera</taxon>
    </lineage>
</organism>
<dbReference type="Gene3D" id="3.40.50.300">
    <property type="entry name" value="P-loop containing nucleotide triphosphate hydrolases"/>
    <property type="match status" value="1"/>
</dbReference>
<dbReference type="GO" id="GO:0005524">
    <property type="term" value="F:ATP binding"/>
    <property type="evidence" value="ECO:0007669"/>
    <property type="project" value="UniProtKB-KW"/>
</dbReference>
<comment type="subunit">
    <text evidence="11">Homodimer. The cytoplasmic dynein 1 complex consists of two catalytic heavy chains (HCs) and a number of non-catalytic subunits presented by intermediate chains (ICs).</text>
</comment>
<keyword evidence="4 11" id="KW-0963">Cytoplasm</keyword>
<reference evidence="13" key="1">
    <citation type="submission" date="2014-11" db="EMBL/GenBank/DDBJ databases">
        <authorList>
            <person name="Otto D Thomas"/>
            <person name="Naeem Raeece"/>
        </authorList>
    </citation>
    <scope>NUCLEOTIDE SEQUENCE</scope>
</reference>
<evidence type="ECO:0000256" key="9">
    <source>
        <dbReference type="ARBA" id="ARBA00023175"/>
    </source>
</evidence>
<dbReference type="GO" id="GO:0005874">
    <property type="term" value="C:microtubule"/>
    <property type="evidence" value="ECO:0007669"/>
    <property type="project" value="UniProtKB-KW"/>
</dbReference>
<dbReference type="PhylomeDB" id="A0A0G4G2K2"/>
<evidence type="ECO:0000256" key="12">
    <source>
        <dbReference type="SAM" id="MobiDB-lite"/>
    </source>
</evidence>
<evidence type="ECO:0000256" key="8">
    <source>
        <dbReference type="ARBA" id="ARBA00023017"/>
    </source>
</evidence>
<dbReference type="AlphaFoldDB" id="A0A0G4G2K2"/>
<dbReference type="PANTHER" id="PTHR12688:SF0">
    <property type="entry name" value="DYNEIN LIGHT INTERMEDIATE CHAIN"/>
    <property type="match status" value="1"/>
</dbReference>
<dbReference type="GO" id="GO:0005868">
    <property type="term" value="C:cytoplasmic dynein complex"/>
    <property type="evidence" value="ECO:0007669"/>
    <property type="project" value="UniProtKB-UniRule"/>
</dbReference>
<dbReference type="GO" id="GO:0000226">
    <property type="term" value="P:microtubule cytoskeleton organization"/>
    <property type="evidence" value="ECO:0007669"/>
    <property type="project" value="TreeGrafter"/>
</dbReference>
<keyword evidence="6 11" id="KW-0547">Nucleotide-binding</keyword>
<evidence type="ECO:0000256" key="11">
    <source>
        <dbReference type="RuleBase" id="RU366047"/>
    </source>
</evidence>
<sequence>MSTTAPQVAQKDKPSIWQQILSEASWASKQDSSTLLVLGRSGVGKKHLIRALERESGMSTDDMYEGNLGVSTLDYAYLNVRNLEEGETTESIGKTNLWILEDPEHKSLLASRLKADMLGNLGVMICVDLKRPWTIMDDVSLWRDLASEVISPLYNQLPLDSQDELKKKLRMYVANYEETCQAEQNENEGGKMNRRAGTQNFEQATQLDDNVLKLNLGVPIIVCVCKADTHTALDSRQTQGHNDVVLAHLRAFCLQLGAALIYTTANDVRTQKNVDSLCRYMMHRLHGFPARMLPITGERETIFWPSGFDKFELVTEFATKSCQGGLERPFDTVVVRPPSKMKDGGKGGMEVPVETVEAFLEKAMSQLQSGGGGAARRKEERTRQPAAARMDPSAAARAGAAGVPPGAAGDNGSLANFFQTLLAKGQERQGRPTTPRGERGGGGGGEKEGGGSAEGASKSAEKPAEKPAAPEGGGGGRKMPHIPTINIPKQPES</sequence>
<comment type="subcellular location">
    <subcellularLocation>
        <location evidence="1 11">Cytoplasm</location>
        <location evidence="1 11">Cytoskeleton</location>
    </subcellularLocation>
</comment>
<proteinExistence type="inferred from homology"/>
<dbReference type="SUPFAM" id="SSF52540">
    <property type="entry name" value="P-loop containing nucleoside triphosphate hydrolases"/>
    <property type="match status" value="1"/>
</dbReference>
<comment type="function">
    <text evidence="11">Acts as one of several non-catalytic accessory components of the cytoplasmic dynein 1 complex that are thought to be involved in linking dynein to cargos and to adapter proteins that regulate dynein function. Cytoplasmic dynein 1 acts as a motor for the intracellular retrograde motility of vesicles and organelles along microtubules. May play a role in binding dynein to membranous organelles or chromosomes.</text>
</comment>
<dbReference type="EMBL" id="CDMZ01000838">
    <property type="protein sequence ID" value="CEM22509.1"/>
    <property type="molecule type" value="Genomic_DNA"/>
</dbReference>
<evidence type="ECO:0000256" key="2">
    <source>
        <dbReference type="ARBA" id="ARBA00006831"/>
    </source>
</evidence>
<keyword evidence="7 11" id="KW-0067">ATP-binding</keyword>
<keyword evidence="3 11" id="KW-0813">Transport</keyword>
<evidence type="ECO:0000256" key="5">
    <source>
        <dbReference type="ARBA" id="ARBA00022701"/>
    </source>
</evidence>
<dbReference type="Pfam" id="PF05783">
    <property type="entry name" value="DLIC"/>
    <property type="match status" value="1"/>
</dbReference>
<evidence type="ECO:0000313" key="13">
    <source>
        <dbReference type="EMBL" id="CEM22509.1"/>
    </source>
</evidence>
<protein>
    <recommendedName>
        <fullName evidence="11">Dynein light intermediate chain</fullName>
    </recommendedName>
</protein>
<evidence type="ECO:0000256" key="1">
    <source>
        <dbReference type="ARBA" id="ARBA00004245"/>
    </source>
</evidence>
<dbReference type="PANTHER" id="PTHR12688">
    <property type="entry name" value="DYNEIN LIGHT INTERMEDIATE CHAIN"/>
    <property type="match status" value="1"/>
</dbReference>
<keyword evidence="8 11" id="KW-0243">Dynein</keyword>
<dbReference type="GO" id="GO:0045504">
    <property type="term" value="F:dynein heavy chain binding"/>
    <property type="evidence" value="ECO:0007669"/>
    <property type="project" value="TreeGrafter"/>
</dbReference>
<name>A0A0G4G2K2_9ALVE</name>
<evidence type="ECO:0000256" key="4">
    <source>
        <dbReference type="ARBA" id="ARBA00022490"/>
    </source>
</evidence>
<comment type="similarity">
    <text evidence="2 11">Belongs to the dynein light intermediate chain family.</text>
</comment>
<evidence type="ECO:0000256" key="6">
    <source>
        <dbReference type="ARBA" id="ARBA00022741"/>
    </source>
</evidence>
<feature type="compositionally biased region" description="Low complexity" evidence="12">
    <location>
        <begin position="385"/>
        <end position="408"/>
    </location>
</feature>